<feature type="compositionally biased region" description="Basic and acidic residues" evidence="6">
    <location>
        <begin position="7"/>
        <end position="20"/>
    </location>
</feature>
<reference evidence="8 9" key="1">
    <citation type="submission" date="2019-03" db="EMBL/GenBank/DDBJ databases">
        <title>Jiella endophytica sp. nov., a novel endophytic bacterium isolated from root of Ficus microcarpa Linn. f.</title>
        <authorList>
            <person name="Tuo L."/>
        </authorList>
    </citation>
    <scope>NUCLEOTIDE SEQUENCE [LARGE SCALE GENOMIC DNA]</scope>
    <source>
        <strain evidence="8 9">CBS5Q-3</strain>
    </source>
</reference>
<feature type="transmembrane region" description="Helical" evidence="7">
    <location>
        <begin position="354"/>
        <end position="373"/>
    </location>
</feature>
<dbReference type="OrthoDB" id="9766267at2"/>
<dbReference type="GO" id="GO:0005886">
    <property type="term" value="C:plasma membrane"/>
    <property type="evidence" value="ECO:0007669"/>
    <property type="project" value="TreeGrafter"/>
</dbReference>
<evidence type="ECO:0000256" key="1">
    <source>
        <dbReference type="ARBA" id="ARBA00004141"/>
    </source>
</evidence>
<feature type="transmembrane region" description="Helical" evidence="7">
    <location>
        <begin position="138"/>
        <end position="155"/>
    </location>
</feature>
<accession>A0A4Y8RDP9</accession>
<dbReference type="AlphaFoldDB" id="A0A4Y8RDP9"/>
<feature type="transmembrane region" description="Helical" evidence="7">
    <location>
        <begin position="161"/>
        <end position="177"/>
    </location>
</feature>
<dbReference type="Proteomes" id="UP000298179">
    <property type="component" value="Unassembled WGS sequence"/>
</dbReference>
<dbReference type="CDD" id="cd01115">
    <property type="entry name" value="SLC13_permease"/>
    <property type="match status" value="1"/>
</dbReference>
<feature type="transmembrane region" description="Helical" evidence="7">
    <location>
        <begin position="26"/>
        <end position="44"/>
    </location>
</feature>
<comment type="caution">
    <text evidence="8">The sequence shown here is derived from an EMBL/GenBank/DDBJ whole genome shotgun (WGS) entry which is preliminary data.</text>
</comment>
<feature type="transmembrane region" description="Helical" evidence="7">
    <location>
        <begin position="288"/>
        <end position="307"/>
    </location>
</feature>
<feature type="transmembrane region" description="Helical" evidence="7">
    <location>
        <begin position="232"/>
        <end position="254"/>
    </location>
</feature>
<feature type="transmembrane region" description="Helical" evidence="7">
    <location>
        <begin position="385"/>
        <end position="409"/>
    </location>
</feature>
<dbReference type="PANTHER" id="PTHR10283:SF82">
    <property type="entry name" value="SOLUTE CARRIER FAMILY 13 MEMBER 2"/>
    <property type="match status" value="1"/>
</dbReference>
<name>A0A4Y8RDP9_9HYPH</name>
<keyword evidence="5 7" id="KW-0472">Membrane</keyword>
<dbReference type="PROSITE" id="PS01271">
    <property type="entry name" value="NA_SULFATE"/>
    <property type="match status" value="1"/>
</dbReference>
<dbReference type="PANTHER" id="PTHR10283">
    <property type="entry name" value="SOLUTE CARRIER FAMILY 13 MEMBER"/>
    <property type="match status" value="1"/>
</dbReference>
<evidence type="ECO:0000313" key="8">
    <source>
        <dbReference type="EMBL" id="TFF19127.1"/>
    </source>
</evidence>
<feature type="region of interest" description="Disordered" evidence="6">
    <location>
        <begin position="1"/>
        <end position="20"/>
    </location>
</feature>
<evidence type="ECO:0000256" key="6">
    <source>
        <dbReference type="SAM" id="MobiDB-lite"/>
    </source>
</evidence>
<organism evidence="8 9">
    <name type="scientific">Jiella endophytica</name>
    <dbReference type="NCBI Taxonomy" id="2558362"/>
    <lineage>
        <taxon>Bacteria</taxon>
        <taxon>Pseudomonadati</taxon>
        <taxon>Pseudomonadota</taxon>
        <taxon>Alphaproteobacteria</taxon>
        <taxon>Hyphomicrobiales</taxon>
        <taxon>Aurantimonadaceae</taxon>
        <taxon>Jiella</taxon>
    </lineage>
</organism>
<keyword evidence="9" id="KW-1185">Reference proteome</keyword>
<keyword evidence="3 7" id="KW-0812">Transmembrane</keyword>
<evidence type="ECO:0000256" key="7">
    <source>
        <dbReference type="SAM" id="Phobius"/>
    </source>
</evidence>
<gene>
    <name evidence="8" type="ORF">E3C22_20360</name>
</gene>
<feature type="transmembrane region" description="Helical" evidence="7">
    <location>
        <begin position="56"/>
        <end position="87"/>
    </location>
</feature>
<proteinExistence type="predicted"/>
<evidence type="ECO:0000256" key="2">
    <source>
        <dbReference type="ARBA" id="ARBA00022448"/>
    </source>
</evidence>
<dbReference type="InterPro" id="IPR031312">
    <property type="entry name" value="Na/sul_symport_CS"/>
</dbReference>
<protein>
    <submittedName>
        <fullName evidence="8">DASS family sodium-coupled anion symporter</fullName>
    </submittedName>
</protein>
<comment type="subcellular location">
    <subcellularLocation>
        <location evidence="1">Membrane</location>
        <topology evidence="1">Multi-pass membrane protein</topology>
    </subcellularLocation>
</comment>
<sequence>MGAGEASKTDREAPGDDTGKEGSLRLVPALIGIALFVALLLFPAPEGLSPEAWRVVAVAALMIVWWVSEAIPVPATALVPLVLFPLLGAVEMEAAAAPYADPIIFLFMGGFMLAAAMEKWNLHRRIALNIVARTGSRQPMIVLGFMLATAFLSMWVSNTATTVMMLPIALSVARLLEGETGSGEDIGRFPLALLLGVAYAASIGGVATLIGTPPNALLAGSLSQEYGYDLGFGRWMLIGVPVAILMLAISWLLLTRFLVRLDRREIEGAAELIGRRIADLGGWSRGEAVVGAVFLAAAILWIGRSFLEDLIPGLDDAGIAIGAALLLFLIPAGKERRDPGGKGYAVLDWQTATNLPWGVLLLFGGGLSLAKAVSSTGLDKWIGEALGSVGSAVPLIGLVLIVALVILLLTEFTSNTATAATFLPLVAALSLDLGENPLMLSVPAALAASMAFMLPVATPPNALVFASGKVTIPQMVRFGGFHNLAALIVISTVGYLMLTTLFGVTAGELPEWANGGGAEASEGAAGKN</sequence>
<evidence type="ECO:0000256" key="3">
    <source>
        <dbReference type="ARBA" id="ARBA00022692"/>
    </source>
</evidence>
<dbReference type="NCBIfam" id="TIGR00785">
    <property type="entry name" value="dass"/>
    <property type="match status" value="1"/>
</dbReference>
<keyword evidence="4 7" id="KW-1133">Transmembrane helix</keyword>
<evidence type="ECO:0000313" key="9">
    <source>
        <dbReference type="Proteomes" id="UP000298179"/>
    </source>
</evidence>
<feature type="transmembrane region" description="Helical" evidence="7">
    <location>
        <begin position="416"/>
        <end position="434"/>
    </location>
</feature>
<evidence type="ECO:0000256" key="5">
    <source>
        <dbReference type="ARBA" id="ARBA00023136"/>
    </source>
</evidence>
<dbReference type="InterPro" id="IPR001898">
    <property type="entry name" value="SLC13A/DASS"/>
</dbReference>
<dbReference type="EMBL" id="SOZD01000007">
    <property type="protein sequence ID" value="TFF19127.1"/>
    <property type="molecule type" value="Genomic_DNA"/>
</dbReference>
<dbReference type="GO" id="GO:0015141">
    <property type="term" value="F:succinate transmembrane transporter activity"/>
    <property type="evidence" value="ECO:0007669"/>
    <property type="project" value="UniProtKB-ARBA"/>
</dbReference>
<evidence type="ECO:0000256" key="4">
    <source>
        <dbReference type="ARBA" id="ARBA00022989"/>
    </source>
</evidence>
<keyword evidence="2" id="KW-0813">Transport</keyword>
<dbReference type="RefSeq" id="WP_134763724.1">
    <property type="nucleotide sequence ID" value="NZ_SOZD01000007.1"/>
</dbReference>
<feature type="transmembrane region" description="Helical" evidence="7">
    <location>
        <begin position="484"/>
        <end position="504"/>
    </location>
</feature>
<feature type="transmembrane region" description="Helical" evidence="7">
    <location>
        <begin position="440"/>
        <end position="463"/>
    </location>
</feature>
<feature type="transmembrane region" description="Helical" evidence="7">
    <location>
        <begin position="189"/>
        <end position="212"/>
    </location>
</feature>
<feature type="transmembrane region" description="Helical" evidence="7">
    <location>
        <begin position="99"/>
        <end position="117"/>
    </location>
</feature>
<dbReference type="Pfam" id="PF00939">
    <property type="entry name" value="Na_sulph_symp"/>
    <property type="match status" value="1"/>
</dbReference>
<feature type="transmembrane region" description="Helical" evidence="7">
    <location>
        <begin position="313"/>
        <end position="333"/>
    </location>
</feature>